<dbReference type="EMBL" id="CP036272">
    <property type="protein sequence ID" value="QDT61608.1"/>
    <property type="molecule type" value="Genomic_DNA"/>
</dbReference>
<keyword evidence="3" id="KW-0645">Protease</keyword>
<dbReference type="Gene3D" id="2.30.42.10">
    <property type="match status" value="2"/>
</dbReference>
<keyword evidence="4" id="KW-1185">Reference proteome</keyword>
<name>A0A517SZN1_9BACT</name>
<dbReference type="PANTHER" id="PTHR42837:SF2">
    <property type="entry name" value="MEMBRANE METALLOPROTEASE ARASP2, CHLOROPLASTIC-RELATED"/>
    <property type="match status" value="1"/>
</dbReference>
<dbReference type="PANTHER" id="PTHR42837">
    <property type="entry name" value="REGULATOR OF SIGMA-E PROTEASE RSEP"/>
    <property type="match status" value="1"/>
</dbReference>
<comment type="cofactor">
    <cofactor evidence="1">
        <name>Zn(2+)</name>
        <dbReference type="ChEBI" id="CHEBI:29105"/>
    </cofactor>
</comment>
<dbReference type="SUPFAM" id="SSF50156">
    <property type="entry name" value="PDZ domain-like"/>
    <property type="match status" value="2"/>
</dbReference>
<evidence type="ECO:0000259" key="2">
    <source>
        <dbReference type="PROSITE" id="PS50106"/>
    </source>
</evidence>
<dbReference type="RefSeq" id="WP_145275789.1">
    <property type="nucleotide sequence ID" value="NZ_CP036272.1"/>
</dbReference>
<dbReference type="Pfam" id="PF13899">
    <property type="entry name" value="Thioredoxin_7"/>
    <property type="match status" value="1"/>
</dbReference>
<organism evidence="3 4">
    <name type="scientific">Stieleria bergensis</name>
    <dbReference type="NCBI Taxonomy" id="2528025"/>
    <lineage>
        <taxon>Bacteria</taxon>
        <taxon>Pseudomonadati</taxon>
        <taxon>Planctomycetota</taxon>
        <taxon>Planctomycetia</taxon>
        <taxon>Pirellulales</taxon>
        <taxon>Pirellulaceae</taxon>
        <taxon>Stieleria</taxon>
    </lineage>
</organism>
<proteinExistence type="predicted"/>
<dbReference type="GO" id="GO:0006508">
    <property type="term" value="P:proteolysis"/>
    <property type="evidence" value="ECO:0007669"/>
    <property type="project" value="UniProtKB-KW"/>
</dbReference>
<dbReference type="GO" id="GO:0004222">
    <property type="term" value="F:metalloendopeptidase activity"/>
    <property type="evidence" value="ECO:0007669"/>
    <property type="project" value="InterPro"/>
</dbReference>
<dbReference type="GO" id="GO:0016020">
    <property type="term" value="C:membrane"/>
    <property type="evidence" value="ECO:0007669"/>
    <property type="project" value="InterPro"/>
</dbReference>
<dbReference type="InterPro" id="IPR036034">
    <property type="entry name" value="PDZ_sf"/>
</dbReference>
<dbReference type="SMART" id="SM00228">
    <property type="entry name" value="PDZ"/>
    <property type="match status" value="2"/>
</dbReference>
<sequence>MRSLILLVCWLGFISIATGQTRDEIVRSDKEKVQREGFWIYNDIPTAMQQAKESGKPILVVLRCLPCHECVKLDDELVDTHPVIRPLLEKFVCVRQVSTNGLDLDLFQYDTDQSFAVFFLNADQTIYGRFGTRSHRTEWTGDVSLKGLEKALKAVLEMHQNYDAVKASLAGKTGQPLEFKSPERFPSLRNAFTDQLNYEGNVVKSCIHCHQIGDARRDYYWSSKKPIPNEILWPYPHPKSIGLILDPHSKATVRSVAPSSIAATAGLKADDQIQSLNGQPLISMADVQWVLNTVPDTGANVNVRFQRDGREMRTELKLPAGWRQLDDTSWRVGTWWLRRVALGGLVLENASEAQRAQANIPAGKMALRIKRAGQYGPHGTARRRGFREGDLIVAYDGRDDFAREADLLAYAAEKKSIGQQVKMTIRRGRDQLEIALPIQK</sequence>
<dbReference type="NCBIfam" id="NF041199">
    <property type="entry name" value="trx7_PDZ_seleno"/>
    <property type="match status" value="1"/>
</dbReference>
<dbReference type="InterPro" id="IPR036249">
    <property type="entry name" value="Thioredoxin-like_sf"/>
</dbReference>
<accession>A0A517SZN1</accession>
<dbReference type="Proteomes" id="UP000315003">
    <property type="component" value="Chromosome"/>
</dbReference>
<dbReference type="PROSITE" id="PS50106">
    <property type="entry name" value="PDZ"/>
    <property type="match status" value="1"/>
</dbReference>
<dbReference type="InterPro" id="IPR004387">
    <property type="entry name" value="Pept_M50_Zn"/>
</dbReference>
<dbReference type="Gene3D" id="3.40.30.10">
    <property type="entry name" value="Glutaredoxin"/>
    <property type="match status" value="1"/>
</dbReference>
<protein>
    <submittedName>
        <fullName evidence="3">Periplasmic serine endoprotease DegP</fullName>
        <ecNumber evidence="3">3.4.21.107</ecNumber>
    </submittedName>
</protein>
<evidence type="ECO:0000256" key="1">
    <source>
        <dbReference type="ARBA" id="ARBA00001947"/>
    </source>
</evidence>
<dbReference type="InterPro" id="IPR001478">
    <property type="entry name" value="PDZ"/>
</dbReference>
<dbReference type="SUPFAM" id="SSF52833">
    <property type="entry name" value="Thioredoxin-like"/>
    <property type="match status" value="1"/>
</dbReference>
<evidence type="ECO:0000313" key="3">
    <source>
        <dbReference type="EMBL" id="QDT61608.1"/>
    </source>
</evidence>
<evidence type="ECO:0000313" key="4">
    <source>
        <dbReference type="Proteomes" id="UP000315003"/>
    </source>
</evidence>
<reference evidence="3 4" key="1">
    <citation type="submission" date="2019-02" db="EMBL/GenBank/DDBJ databases">
        <title>Deep-cultivation of Planctomycetes and their phenomic and genomic characterization uncovers novel biology.</title>
        <authorList>
            <person name="Wiegand S."/>
            <person name="Jogler M."/>
            <person name="Boedeker C."/>
            <person name="Pinto D."/>
            <person name="Vollmers J."/>
            <person name="Rivas-Marin E."/>
            <person name="Kohn T."/>
            <person name="Peeters S.H."/>
            <person name="Heuer A."/>
            <person name="Rast P."/>
            <person name="Oberbeckmann S."/>
            <person name="Bunk B."/>
            <person name="Jeske O."/>
            <person name="Meyerdierks A."/>
            <person name="Storesund J.E."/>
            <person name="Kallscheuer N."/>
            <person name="Luecker S."/>
            <person name="Lage O.M."/>
            <person name="Pohl T."/>
            <person name="Merkel B.J."/>
            <person name="Hornburger P."/>
            <person name="Mueller R.-W."/>
            <person name="Bruemmer F."/>
            <person name="Labrenz M."/>
            <person name="Spormann A.M."/>
            <person name="Op den Camp H."/>
            <person name="Overmann J."/>
            <person name="Amann R."/>
            <person name="Jetten M.S.M."/>
            <person name="Mascher T."/>
            <person name="Medema M.H."/>
            <person name="Devos D.P."/>
            <person name="Kaster A.-K."/>
            <person name="Ovreas L."/>
            <person name="Rohde M."/>
            <person name="Galperin M.Y."/>
            <person name="Jogler C."/>
        </authorList>
    </citation>
    <scope>NUCLEOTIDE SEQUENCE [LARGE SCALE GENOMIC DNA]</scope>
    <source>
        <strain evidence="3 4">SV_7m_r</strain>
    </source>
</reference>
<dbReference type="EC" id="3.4.21.107" evidence="3"/>
<dbReference type="Pfam" id="PF13180">
    <property type="entry name" value="PDZ_2"/>
    <property type="match status" value="1"/>
</dbReference>
<feature type="domain" description="PDZ" evidence="2">
    <location>
        <begin position="241"/>
        <end position="309"/>
    </location>
</feature>
<dbReference type="OrthoDB" id="259755at2"/>
<keyword evidence="3" id="KW-0378">Hydrolase</keyword>
<gene>
    <name evidence="3" type="primary">degP_3</name>
    <name evidence="3" type="ORF">SV7mr_41450</name>
</gene>
<dbReference type="AlphaFoldDB" id="A0A517SZN1"/>